<feature type="transmembrane region" description="Helical" evidence="1">
    <location>
        <begin position="296"/>
        <end position="316"/>
    </location>
</feature>
<evidence type="ECO:0000313" key="2">
    <source>
        <dbReference type="EMBL" id="QSR27619.1"/>
    </source>
</evidence>
<proteinExistence type="predicted"/>
<feature type="transmembrane region" description="Helical" evidence="1">
    <location>
        <begin position="465"/>
        <end position="487"/>
    </location>
</feature>
<feature type="transmembrane region" description="Helical" evidence="1">
    <location>
        <begin position="349"/>
        <end position="373"/>
    </location>
</feature>
<feature type="transmembrane region" description="Helical" evidence="1">
    <location>
        <begin position="190"/>
        <end position="209"/>
    </location>
</feature>
<protein>
    <submittedName>
        <fullName evidence="2">Uncharacterized protein</fullName>
    </submittedName>
</protein>
<feature type="transmembrane region" description="Helical" evidence="1">
    <location>
        <begin position="161"/>
        <end position="183"/>
    </location>
</feature>
<feature type="transmembrane region" description="Helical" evidence="1">
    <location>
        <begin position="410"/>
        <end position="431"/>
    </location>
</feature>
<evidence type="ECO:0000313" key="3">
    <source>
        <dbReference type="Proteomes" id="UP000662818"/>
    </source>
</evidence>
<sequence>MWRLVRPERGWLVEDVVMGLGIGLALAVPGHVLAVVVGVPALGIALPLLVGASVLAVPAARARVLSRRCEPLPWLWGAATSVSALLPALGAWDAWAQRLDVRGWTVQYVDLPYHSALAHAVSERFPPHYPQVAAERLTYHWFAHAWTAQVSAVSDTGVDQLLWRFNPALLAVVVPLATAVVAVRITGRAWAGPAAAAVAFLLLDVRPWGVSGLSNPLASPMSPTQQFGLLVLLTLLAVLVLRWRGEVGARASLPVLLLLLVVTGGSKGSMLPVLVAGAVAAAGVLLLVRRRDALRVVGADALLAGVTLLVLNRLMFGGGDGGVSLDLGADYVATRSPGLLGREVELGSALGVLVLVLATLPLVLALLGGLALAVDRGTRTDPVTWLLLGGGVAGVGAVVALTHPGGSQGYFYKAAEPLLALAGVWGTVVLWERAGARPRLVLAGVVTGPVALQATLLAFDHGRAPGAGGALLSVAALLALVAAGAYAASRASGAGRAGFVATAALALLAAGVVPTAHAVAEWERPTAITSDRPIPTGINGTDIRVLRWLHDHSERGDLVATNKHCLGRVADPCDRRRFFIGAYSGRGVVIEGWTYNRRVAPLYPDYGTAQFRDDQFWDQDLLALNDGFLTAPGAEGAAALWDLGVRWLVVWRDAPHAADLAPYAEKVRSGRTLDVYRLTPAG</sequence>
<keyword evidence="1" id="KW-1133">Transmembrane helix</keyword>
<organism evidence="2 3">
    <name type="scientific">Nocardioides aromaticivorans</name>
    <dbReference type="NCBI Taxonomy" id="200618"/>
    <lineage>
        <taxon>Bacteria</taxon>
        <taxon>Bacillati</taxon>
        <taxon>Actinomycetota</taxon>
        <taxon>Actinomycetes</taxon>
        <taxon>Propionibacteriales</taxon>
        <taxon>Nocardioidaceae</taxon>
        <taxon>Nocardioides</taxon>
    </lineage>
</organism>
<keyword evidence="3" id="KW-1185">Reference proteome</keyword>
<feature type="transmembrane region" description="Helical" evidence="1">
    <location>
        <begin position="72"/>
        <end position="92"/>
    </location>
</feature>
<gene>
    <name evidence="2" type="ORF">CFH99_18505</name>
</gene>
<accession>A0ABX7PNN2</accession>
<dbReference type="Proteomes" id="UP000662818">
    <property type="component" value="Chromosome"/>
</dbReference>
<feature type="transmembrane region" description="Helical" evidence="1">
    <location>
        <begin position="39"/>
        <end position="60"/>
    </location>
</feature>
<feature type="transmembrane region" description="Helical" evidence="1">
    <location>
        <begin position="12"/>
        <end position="33"/>
    </location>
</feature>
<feature type="transmembrane region" description="Helical" evidence="1">
    <location>
        <begin position="385"/>
        <end position="404"/>
    </location>
</feature>
<dbReference type="EMBL" id="CP022295">
    <property type="protein sequence ID" value="QSR27619.1"/>
    <property type="molecule type" value="Genomic_DNA"/>
</dbReference>
<name>A0ABX7PNN2_9ACTN</name>
<feature type="transmembrane region" description="Helical" evidence="1">
    <location>
        <begin position="499"/>
        <end position="520"/>
    </location>
</feature>
<feature type="transmembrane region" description="Helical" evidence="1">
    <location>
        <begin position="221"/>
        <end position="240"/>
    </location>
</feature>
<reference evidence="2 3" key="1">
    <citation type="submission" date="2017-06" db="EMBL/GenBank/DDBJ databases">
        <title>Complete Genome Sequence of the Soil Carbazole-Degrading Bacterium Nocardioides aromaticivorans IC177.</title>
        <authorList>
            <person name="Vejarano F."/>
            <person name="Suzuki-Minakuchi C."/>
            <person name="Ohtsubo Y."/>
            <person name="Tsuda M."/>
            <person name="Okada K."/>
            <person name="Nojiri H."/>
        </authorList>
    </citation>
    <scope>NUCLEOTIDE SEQUENCE [LARGE SCALE GENOMIC DNA]</scope>
    <source>
        <strain evidence="2 3">IC177</strain>
    </source>
</reference>
<keyword evidence="1" id="KW-0812">Transmembrane</keyword>
<feature type="transmembrane region" description="Helical" evidence="1">
    <location>
        <begin position="270"/>
        <end position="289"/>
    </location>
</feature>
<keyword evidence="1" id="KW-0472">Membrane</keyword>
<evidence type="ECO:0000256" key="1">
    <source>
        <dbReference type="SAM" id="Phobius"/>
    </source>
</evidence>
<feature type="transmembrane region" description="Helical" evidence="1">
    <location>
        <begin position="440"/>
        <end position="459"/>
    </location>
</feature>
<feature type="transmembrane region" description="Helical" evidence="1">
    <location>
        <begin position="247"/>
        <end position="264"/>
    </location>
</feature>